<feature type="domain" description="Glutaredoxin" evidence="1">
    <location>
        <begin position="6"/>
        <end position="65"/>
    </location>
</feature>
<dbReference type="SUPFAM" id="SSF52833">
    <property type="entry name" value="Thioredoxin-like"/>
    <property type="match status" value="1"/>
</dbReference>
<name>A0A0G0BFK7_9BACT</name>
<dbReference type="Proteomes" id="UP000034934">
    <property type="component" value="Unassembled WGS sequence"/>
</dbReference>
<dbReference type="NCBIfam" id="TIGR02196">
    <property type="entry name" value="GlrX_YruB"/>
    <property type="match status" value="1"/>
</dbReference>
<dbReference type="PANTHER" id="PTHR34386:SF1">
    <property type="entry name" value="GLUTAREDOXIN-LIKE PROTEIN NRDH"/>
    <property type="match status" value="1"/>
</dbReference>
<dbReference type="EMBL" id="LBOG01000007">
    <property type="protein sequence ID" value="KKP29862.1"/>
    <property type="molecule type" value="Genomic_DNA"/>
</dbReference>
<dbReference type="CDD" id="cd02976">
    <property type="entry name" value="NrdH"/>
    <property type="match status" value="1"/>
</dbReference>
<organism evidence="2 3">
    <name type="scientific">Candidatus Nomurabacteria bacterium GW2011_GWF1_31_48</name>
    <dbReference type="NCBI Taxonomy" id="1618767"/>
    <lineage>
        <taxon>Bacteria</taxon>
        <taxon>Candidatus Nomuraibacteriota</taxon>
    </lineage>
</organism>
<dbReference type="PATRIC" id="fig|1618767.3.peg.688"/>
<evidence type="ECO:0000313" key="3">
    <source>
        <dbReference type="Proteomes" id="UP000034934"/>
    </source>
</evidence>
<dbReference type="Gene3D" id="3.40.30.10">
    <property type="entry name" value="Glutaredoxin"/>
    <property type="match status" value="1"/>
</dbReference>
<dbReference type="InterPro" id="IPR002109">
    <property type="entry name" value="Glutaredoxin"/>
</dbReference>
<protein>
    <submittedName>
        <fullName evidence="2">Glutaredoxin-like protein, YruB-family</fullName>
    </submittedName>
</protein>
<dbReference type="PANTHER" id="PTHR34386">
    <property type="entry name" value="GLUTAREDOXIN"/>
    <property type="match status" value="1"/>
</dbReference>
<dbReference type="GO" id="GO:0045454">
    <property type="term" value="P:cell redox homeostasis"/>
    <property type="evidence" value="ECO:0007669"/>
    <property type="project" value="TreeGrafter"/>
</dbReference>
<dbReference type="AlphaFoldDB" id="A0A0G0BFK7"/>
<accession>A0A0G0BFK7</accession>
<evidence type="ECO:0000313" key="2">
    <source>
        <dbReference type="EMBL" id="KKP29862.1"/>
    </source>
</evidence>
<dbReference type="Pfam" id="PF00462">
    <property type="entry name" value="Glutaredoxin"/>
    <property type="match status" value="1"/>
</dbReference>
<dbReference type="PROSITE" id="PS51354">
    <property type="entry name" value="GLUTAREDOXIN_2"/>
    <property type="match status" value="1"/>
</dbReference>
<evidence type="ECO:0000259" key="1">
    <source>
        <dbReference type="Pfam" id="PF00462"/>
    </source>
</evidence>
<proteinExistence type="predicted"/>
<dbReference type="InterPro" id="IPR036249">
    <property type="entry name" value="Thioredoxin-like_sf"/>
</dbReference>
<comment type="caution">
    <text evidence="2">The sequence shown here is derived from an EMBL/GenBank/DDBJ whole genome shotgun (WGS) entry which is preliminary data.</text>
</comment>
<dbReference type="InterPro" id="IPR051548">
    <property type="entry name" value="Grx-like_ET"/>
</dbReference>
<sequence>MKNHKVIVYSTTTCPYCVYAKEYFKNKGVSFEDKNVGIDRSAGEEMVKKSGQMGVPVIDIDGEIIVGFQPEVFEELLNK</sequence>
<gene>
    <name evidence="2" type="ORF">UR19_C0007G0036</name>
</gene>
<reference evidence="2 3" key="1">
    <citation type="journal article" date="2015" name="Nature">
        <title>rRNA introns, odd ribosomes, and small enigmatic genomes across a large radiation of phyla.</title>
        <authorList>
            <person name="Brown C.T."/>
            <person name="Hug L.A."/>
            <person name="Thomas B.C."/>
            <person name="Sharon I."/>
            <person name="Castelle C.J."/>
            <person name="Singh A."/>
            <person name="Wilkins M.J."/>
            <person name="Williams K.H."/>
            <person name="Banfield J.F."/>
        </authorList>
    </citation>
    <scope>NUCLEOTIDE SEQUENCE [LARGE SCALE GENOMIC DNA]</scope>
</reference>
<dbReference type="InterPro" id="IPR011911">
    <property type="entry name" value="GlrX_YruB"/>
</dbReference>
<dbReference type="GO" id="GO:0009055">
    <property type="term" value="F:electron transfer activity"/>
    <property type="evidence" value="ECO:0007669"/>
    <property type="project" value="TreeGrafter"/>
</dbReference>